<dbReference type="EMBL" id="QJKC01000001">
    <property type="protein sequence ID" value="PXX51120.1"/>
    <property type="molecule type" value="Genomic_DNA"/>
</dbReference>
<evidence type="ECO:0000313" key="2">
    <source>
        <dbReference type="Proteomes" id="UP000248395"/>
    </source>
</evidence>
<comment type="caution">
    <text evidence="1">The sequence shown here is derived from an EMBL/GenBank/DDBJ whole genome shotgun (WGS) entry which is preliminary data.</text>
</comment>
<protein>
    <recommendedName>
        <fullName evidence="3">Virulence factor Evf domain-containing protein</fullName>
    </recommendedName>
</protein>
<dbReference type="RefSeq" id="WP_059285604.1">
    <property type="nucleotide sequence ID" value="NZ_QJKC01000001.1"/>
</dbReference>
<dbReference type="AlphaFoldDB" id="A0A318JMG3"/>
<keyword evidence="2" id="KW-1185">Reference proteome</keyword>
<organism evidence="1 2">
    <name type="scientific">Aquitalea magnusonii</name>
    <dbReference type="NCBI Taxonomy" id="332411"/>
    <lineage>
        <taxon>Bacteria</taxon>
        <taxon>Pseudomonadati</taxon>
        <taxon>Pseudomonadota</taxon>
        <taxon>Betaproteobacteria</taxon>
        <taxon>Neisseriales</taxon>
        <taxon>Chromobacteriaceae</taxon>
        <taxon>Aquitalea</taxon>
    </lineage>
</organism>
<sequence length="252" mass="27319">MPGISERLDFINSLQLPSSNLALPAGLLKDSPTPPPVDSKGGYVVDGSLVSFVAGLDRQNKSDVLNSTLLAQLAANKKYDREAQTEQWYAFYQSVLEPLGWVIQAFQFEKYNASGDSFAMNKAVLEILKAIASDDEAAVSQATIDALGALDKNSHGLLLWNSASSSVSAGNFQIAPCSLSNGSVVMKNASFYFNTTETTTGFLWFTYSTSSMTLYKSTNTMTLDDDIYSKVRQSVIDKLGDKAVQFVADLDI</sequence>
<accession>A0A318JMG3</accession>
<dbReference type="OrthoDB" id="650920at2"/>
<evidence type="ECO:0000313" key="1">
    <source>
        <dbReference type="EMBL" id="PXX51120.1"/>
    </source>
</evidence>
<dbReference type="Proteomes" id="UP000248395">
    <property type="component" value="Unassembled WGS sequence"/>
</dbReference>
<gene>
    <name evidence="1" type="ORF">DFR38_101181</name>
</gene>
<evidence type="ECO:0008006" key="3">
    <source>
        <dbReference type="Google" id="ProtNLM"/>
    </source>
</evidence>
<proteinExistence type="predicted"/>
<name>A0A318JMG3_9NEIS</name>
<reference evidence="1 2" key="1">
    <citation type="submission" date="2018-05" db="EMBL/GenBank/DDBJ databases">
        <title>Genomic Encyclopedia of Type Strains, Phase IV (KMG-IV): sequencing the most valuable type-strain genomes for metagenomic binning, comparative biology and taxonomic classification.</title>
        <authorList>
            <person name="Goeker M."/>
        </authorList>
    </citation>
    <scope>NUCLEOTIDE SEQUENCE [LARGE SCALE GENOMIC DNA]</scope>
    <source>
        <strain evidence="1 2">DSM 25134</strain>
    </source>
</reference>